<feature type="transmembrane region" description="Helical" evidence="1">
    <location>
        <begin position="144"/>
        <end position="162"/>
    </location>
</feature>
<dbReference type="Pfam" id="PF00990">
    <property type="entry name" value="GGDEF"/>
    <property type="match status" value="1"/>
</dbReference>
<protein>
    <submittedName>
        <fullName evidence="3">Diguanylate cyclase</fullName>
    </submittedName>
</protein>
<reference evidence="3 4" key="1">
    <citation type="submission" date="2019-10" db="EMBL/GenBank/DDBJ databases">
        <title>Alkaliphilus serpentinus sp. nov. and Alkaliphilus pronyensis sp. nov., two novel anaerobic alkaliphilic species isolated from the serpentinized-hosted hydrothermal field of the Prony Bay (New Caledonia).</title>
        <authorList>
            <person name="Postec A."/>
        </authorList>
    </citation>
    <scope>NUCLEOTIDE SEQUENCE [LARGE SCALE GENOMIC DNA]</scope>
    <source>
        <strain evidence="3 4">LacT</strain>
    </source>
</reference>
<feature type="transmembrane region" description="Helical" evidence="1">
    <location>
        <begin position="29"/>
        <end position="48"/>
    </location>
</feature>
<feature type="transmembrane region" description="Helical" evidence="1">
    <location>
        <begin position="174"/>
        <end position="192"/>
    </location>
</feature>
<dbReference type="NCBIfam" id="TIGR00254">
    <property type="entry name" value="GGDEF"/>
    <property type="match status" value="1"/>
</dbReference>
<dbReference type="EMBL" id="WBZB01000007">
    <property type="protein sequence ID" value="KAB3532732.1"/>
    <property type="molecule type" value="Genomic_DNA"/>
</dbReference>
<accession>A0A833HR67</accession>
<dbReference type="SMART" id="SM00267">
    <property type="entry name" value="GGDEF"/>
    <property type="match status" value="1"/>
</dbReference>
<dbReference type="PROSITE" id="PS50887">
    <property type="entry name" value="GGDEF"/>
    <property type="match status" value="1"/>
</dbReference>
<dbReference type="InterPro" id="IPR050469">
    <property type="entry name" value="Diguanylate_Cyclase"/>
</dbReference>
<dbReference type="RefSeq" id="WP_151864700.1">
    <property type="nucleotide sequence ID" value="NZ_WBZB01000007.1"/>
</dbReference>
<proteinExistence type="predicted"/>
<dbReference type="Gene3D" id="3.30.70.270">
    <property type="match status" value="1"/>
</dbReference>
<keyword evidence="1" id="KW-0472">Membrane</keyword>
<dbReference type="CDD" id="cd01949">
    <property type="entry name" value="GGDEF"/>
    <property type="match status" value="1"/>
</dbReference>
<feature type="transmembrane region" description="Helical" evidence="1">
    <location>
        <begin position="60"/>
        <end position="79"/>
    </location>
</feature>
<evidence type="ECO:0000313" key="4">
    <source>
        <dbReference type="Proteomes" id="UP000465601"/>
    </source>
</evidence>
<feature type="transmembrane region" description="Helical" evidence="1">
    <location>
        <begin position="118"/>
        <end position="138"/>
    </location>
</feature>
<dbReference type="InterPro" id="IPR043128">
    <property type="entry name" value="Rev_trsase/Diguanyl_cyclase"/>
</dbReference>
<gene>
    <name evidence="3" type="ORF">F8153_02105</name>
</gene>
<keyword evidence="4" id="KW-1185">Reference proteome</keyword>
<dbReference type="OrthoDB" id="9805474at2"/>
<evidence type="ECO:0000256" key="1">
    <source>
        <dbReference type="SAM" id="Phobius"/>
    </source>
</evidence>
<dbReference type="AlphaFoldDB" id="A0A833HR67"/>
<name>A0A833HR67_9FIRM</name>
<dbReference type="GO" id="GO:0052621">
    <property type="term" value="F:diguanylate cyclase activity"/>
    <property type="evidence" value="ECO:0007669"/>
    <property type="project" value="TreeGrafter"/>
</dbReference>
<dbReference type="PANTHER" id="PTHR45138">
    <property type="entry name" value="REGULATORY COMPONENTS OF SENSORY TRANSDUCTION SYSTEM"/>
    <property type="match status" value="1"/>
</dbReference>
<keyword evidence="1" id="KW-0812">Transmembrane</keyword>
<sequence>MTKDNKDYYGSEIYIKNQYIVHQGHLTRQYGRCVSFVAFFIMLFSLYVDINIFKYPKGILIGRVILTTIYALYFIFTFTPYSHSPRRVIKYYIYLLIAGMLFAVFFNVLVFQKYNETFDYRGTQVLFLFMLSTAFFPLGGKDKVVKIITYPVALMVIVYIFFKDMGSLSEWFKYLNVFITILLISLYYNSYLRKDYAEFKLKKLAQLQIHKLSSEIESRKNQERVLQRKANVDELTGIYNRRNGLEELEDLMILSDKDGRPLSICYIDLDNLKRINDTYGHSEGDTYIKTFVDIIEGQLRSRDLFIRLGGDEFLIVLWNTTPQQAEKIWSRIQDHIDYCNRNGIRNYKISASHGIETYFNSNYEDVNALIETADRKMYFDKKRKPFR</sequence>
<organism evidence="3 4">
    <name type="scientific">Alkaliphilus serpentinus</name>
    <dbReference type="NCBI Taxonomy" id="1482731"/>
    <lineage>
        <taxon>Bacteria</taxon>
        <taxon>Bacillati</taxon>
        <taxon>Bacillota</taxon>
        <taxon>Clostridia</taxon>
        <taxon>Peptostreptococcales</taxon>
        <taxon>Natronincolaceae</taxon>
        <taxon>Alkaliphilus</taxon>
    </lineage>
</organism>
<feature type="domain" description="GGDEF" evidence="2">
    <location>
        <begin position="260"/>
        <end position="387"/>
    </location>
</feature>
<feature type="transmembrane region" description="Helical" evidence="1">
    <location>
        <begin position="91"/>
        <end position="111"/>
    </location>
</feature>
<dbReference type="Proteomes" id="UP000465601">
    <property type="component" value="Unassembled WGS sequence"/>
</dbReference>
<dbReference type="PANTHER" id="PTHR45138:SF9">
    <property type="entry name" value="DIGUANYLATE CYCLASE DGCM-RELATED"/>
    <property type="match status" value="1"/>
</dbReference>
<evidence type="ECO:0000259" key="2">
    <source>
        <dbReference type="PROSITE" id="PS50887"/>
    </source>
</evidence>
<evidence type="ECO:0000313" key="3">
    <source>
        <dbReference type="EMBL" id="KAB3532732.1"/>
    </source>
</evidence>
<dbReference type="InterPro" id="IPR000160">
    <property type="entry name" value="GGDEF_dom"/>
</dbReference>
<keyword evidence="1" id="KW-1133">Transmembrane helix</keyword>
<dbReference type="InterPro" id="IPR029787">
    <property type="entry name" value="Nucleotide_cyclase"/>
</dbReference>
<dbReference type="SUPFAM" id="SSF55073">
    <property type="entry name" value="Nucleotide cyclase"/>
    <property type="match status" value="1"/>
</dbReference>
<comment type="caution">
    <text evidence="3">The sequence shown here is derived from an EMBL/GenBank/DDBJ whole genome shotgun (WGS) entry which is preliminary data.</text>
</comment>